<comment type="caution">
    <text evidence="6">The sequence shown here is derived from an EMBL/GenBank/DDBJ whole genome shotgun (WGS) entry which is preliminary data.</text>
</comment>
<dbReference type="GO" id="GO:0016020">
    <property type="term" value="C:membrane"/>
    <property type="evidence" value="ECO:0007669"/>
    <property type="project" value="UniProtKB-SubCell"/>
</dbReference>
<evidence type="ECO:0000256" key="3">
    <source>
        <dbReference type="ARBA" id="ARBA00022989"/>
    </source>
</evidence>
<dbReference type="PANTHER" id="PTHR30168">
    <property type="entry name" value="PUTATIVE MEMBRANE PROTEIN YPFJ"/>
    <property type="match status" value="1"/>
</dbReference>
<keyword evidence="2 5" id="KW-0812">Transmembrane</keyword>
<keyword evidence="4 5" id="KW-0472">Membrane</keyword>
<evidence type="ECO:0000256" key="4">
    <source>
        <dbReference type="ARBA" id="ARBA00023136"/>
    </source>
</evidence>
<keyword evidence="3 5" id="KW-1133">Transmembrane helix</keyword>
<dbReference type="InterPro" id="IPR007343">
    <property type="entry name" value="Uncharacterised_pept_Zn_put"/>
</dbReference>
<dbReference type="PANTHER" id="PTHR30168:SF0">
    <property type="entry name" value="INNER MEMBRANE PROTEIN"/>
    <property type="match status" value="1"/>
</dbReference>
<dbReference type="Pfam" id="PF04228">
    <property type="entry name" value="Zn_peptidase"/>
    <property type="match status" value="1"/>
</dbReference>
<evidence type="ECO:0000313" key="6">
    <source>
        <dbReference type="EMBL" id="GLJ95288.1"/>
    </source>
</evidence>
<evidence type="ECO:0000313" key="7">
    <source>
        <dbReference type="Proteomes" id="UP001142291"/>
    </source>
</evidence>
<name>A0A9W6HLL3_9MICO</name>
<dbReference type="SUPFAM" id="SSF55486">
    <property type="entry name" value="Metalloproteases ('zincins'), catalytic domain"/>
    <property type="match status" value="1"/>
</dbReference>
<dbReference type="Proteomes" id="UP001142291">
    <property type="component" value="Unassembled WGS sequence"/>
</dbReference>
<evidence type="ECO:0000256" key="5">
    <source>
        <dbReference type="SAM" id="Phobius"/>
    </source>
</evidence>
<dbReference type="AlphaFoldDB" id="A0A9W6HLL3"/>
<proteinExistence type="predicted"/>
<accession>A0A9W6HLL3</accession>
<organism evidence="6 7">
    <name type="scientific">Microbacterium dextranolyticum</name>
    <dbReference type="NCBI Taxonomy" id="36806"/>
    <lineage>
        <taxon>Bacteria</taxon>
        <taxon>Bacillati</taxon>
        <taxon>Actinomycetota</taxon>
        <taxon>Actinomycetes</taxon>
        <taxon>Micrococcales</taxon>
        <taxon>Microbacteriaceae</taxon>
        <taxon>Microbacterium</taxon>
    </lineage>
</organism>
<reference evidence="6" key="2">
    <citation type="submission" date="2023-01" db="EMBL/GenBank/DDBJ databases">
        <authorList>
            <person name="Sun Q."/>
            <person name="Evtushenko L."/>
        </authorList>
    </citation>
    <scope>NUCLEOTIDE SEQUENCE</scope>
    <source>
        <strain evidence="6">VKM Ac-1940</strain>
    </source>
</reference>
<comment type="subcellular location">
    <subcellularLocation>
        <location evidence="1">Membrane</location>
        <topology evidence="1">Single-pass membrane protein</topology>
    </subcellularLocation>
</comment>
<keyword evidence="7" id="KW-1185">Reference proteome</keyword>
<evidence type="ECO:0000256" key="2">
    <source>
        <dbReference type="ARBA" id="ARBA00022692"/>
    </source>
</evidence>
<sequence length="333" mass="34430">MIVTVTGCGGEPAVAAGPESVEGSLVASMVRAYGRSRLRGYGEAMTFNSNADVSGSGAKRRGPGGGVIAGGVGGLGAIAVILLQIFTGGDFSSLLVGPESGSSASGEGTEISNCRTGADANARIDCRLAAGTLSINQYWAKQVSGYREPQLIIVDGSTPTACGTASNATGPFYCPPEETVYIDPTFFDVLEQQFGDRTGPLAQLYVVAHEYGHHIQQITGVFDRYPSNGTGPRSNSVRAELQADCYAGAWVAAAADQKDAQGVAFLQRPTSDQIRDALDAAAAVGDDHIQAMSGRVNPESWTHGSSAQRQKWFGAGLQGGPRACDTFAAGNDL</sequence>
<evidence type="ECO:0000256" key="1">
    <source>
        <dbReference type="ARBA" id="ARBA00004167"/>
    </source>
</evidence>
<feature type="transmembrane region" description="Helical" evidence="5">
    <location>
        <begin position="66"/>
        <end position="86"/>
    </location>
</feature>
<reference evidence="6" key="1">
    <citation type="journal article" date="2014" name="Int. J. Syst. Evol. Microbiol.">
        <title>Complete genome sequence of Corynebacterium casei LMG S-19264T (=DSM 44701T), isolated from a smear-ripened cheese.</title>
        <authorList>
            <consortium name="US DOE Joint Genome Institute (JGI-PGF)"/>
            <person name="Walter F."/>
            <person name="Albersmeier A."/>
            <person name="Kalinowski J."/>
            <person name="Ruckert C."/>
        </authorList>
    </citation>
    <scope>NUCLEOTIDE SEQUENCE</scope>
    <source>
        <strain evidence="6">VKM Ac-1940</strain>
    </source>
</reference>
<gene>
    <name evidence="6" type="ORF">GCM10017591_13500</name>
</gene>
<dbReference type="EMBL" id="BSER01000008">
    <property type="protein sequence ID" value="GLJ95288.1"/>
    <property type="molecule type" value="Genomic_DNA"/>
</dbReference>
<protein>
    <submittedName>
        <fullName evidence="6">Membrane protein</fullName>
    </submittedName>
</protein>